<accession>F6T0D0</accession>
<evidence type="ECO:0000256" key="2">
    <source>
        <dbReference type="SAM" id="SignalP"/>
    </source>
</evidence>
<proteinExistence type="predicted"/>
<dbReference type="Ensembl" id="ENSCINT00000005867.3">
    <property type="protein sequence ID" value="ENSCINP00000005867.3"/>
    <property type="gene ID" value="ENSCING00000002887.3"/>
</dbReference>
<name>F6T0D0_CIOIN</name>
<feature type="signal peptide" evidence="2">
    <location>
        <begin position="1"/>
        <end position="20"/>
    </location>
</feature>
<evidence type="ECO:0000313" key="4">
    <source>
        <dbReference type="Proteomes" id="UP000008144"/>
    </source>
</evidence>
<dbReference type="EMBL" id="EAAA01002337">
    <property type="status" value="NOT_ANNOTATED_CDS"/>
    <property type="molecule type" value="Genomic_DNA"/>
</dbReference>
<feature type="chain" id="PRO_5003342065" evidence="2">
    <location>
        <begin position="21"/>
        <end position="136"/>
    </location>
</feature>
<dbReference type="HOGENOM" id="CLU_1874714_0_0_1"/>
<evidence type="ECO:0000313" key="3">
    <source>
        <dbReference type="Ensembl" id="ENSCINP00000005867.3"/>
    </source>
</evidence>
<keyword evidence="4" id="KW-1185">Reference proteome</keyword>
<reference evidence="4" key="1">
    <citation type="journal article" date="2002" name="Science">
        <title>The draft genome of Ciona intestinalis: insights into chordate and vertebrate origins.</title>
        <authorList>
            <person name="Dehal P."/>
            <person name="Satou Y."/>
            <person name="Campbell R.K."/>
            <person name="Chapman J."/>
            <person name="Degnan B."/>
            <person name="De Tomaso A."/>
            <person name="Davidson B."/>
            <person name="Di Gregorio A."/>
            <person name="Gelpke M."/>
            <person name="Goodstein D.M."/>
            <person name="Harafuji N."/>
            <person name="Hastings K.E."/>
            <person name="Ho I."/>
            <person name="Hotta K."/>
            <person name="Huang W."/>
            <person name="Kawashima T."/>
            <person name="Lemaire P."/>
            <person name="Martinez D."/>
            <person name="Meinertzhagen I.A."/>
            <person name="Necula S."/>
            <person name="Nonaka M."/>
            <person name="Putnam N."/>
            <person name="Rash S."/>
            <person name="Saiga H."/>
            <person name="Satake M."/>
            <person name="Terry A."/>
            <person name="Yamada L."/>
            <person name="Wang H.G."/>
            <person name="Awazu S."/>
            <person name="Azumi K."/>
            <person name="Boore J."/>
            <person name="Branno M."/>
            <person name="Chin-Bow S."/>
            <person name="DeSantis R."/>
            <person name="Doyle S."/>
            <person name="Francino P."/>
            <person name="Keys D.N."/>
            <person name="Haga S."/>
            <person name="Hayashi H."/>
            <person name="Hino K."/>
            <person name="Imai K.S."/>
            <person name="Inaba K."/>
            <person name="Kano S."/>
            <person name="Kobayashi K."/>
            <person name="Kobayashi M."/>
            <person name="Lee B.I."/>
            <person name="Makabe K.W."/>
            <person name="Manohar C."/>
            <person name="Matassi G."/>
            <person name="Medina M."/>
            <person name="Mochizuki Y."/>
            <person name="Mount S."/>
            <person name="Morishita T."/>
            <person name="Miura S."/>
            <person name="Nakayama A."/>
            <person name="Nishizaka S."/>
            <person name="Nomoto H."/>
            <person name="Ohta F."/>
            <person name="Oishi K."/>
            <person name="Rigoutsos I."/>
            <person name="Sano M."/>
            <person name="Sasaki A."/>
            <person name="Sasakura Y."/>
            <person name="Shoguchi E."/>
            <person name="Shin-i T."/>
            <person name="Spagnuolo A."/>
            <person name="Stainier D."/>
            <person name="Suzuki M.M."/>
            <person name="Tassy O."/>
            <person name="Takatori N."/>
            <person name="Tokuoka M."/>
            <person name="Yagi K."/>
            <person name="Yoshizaki F."/>
            <person name="Wada S."/>
            <person name="Zhang C."/>
            <person name="Hyatt P.D."/>
            <person name="Larimer F."/>
            <person name="Detter C."/>
            <person name="Doggett N."/>
            <person name="Glavina T."/>
            <person name="Hawkins T."/>
            <person name="Richardson P."/>
            <person name="Lucas S."/>
            <person name="Kohara Y."/>
            <person name="Levine M."/>
            <person name="Satoh N."/>
            <person name="Rokhsar D.S."/>
        </authorList>
    </citation>
    <scope>NUCLEOTIDE SEQUENCE [LARGE SCALE GENOMIC DNA]</scope>
</reference>
<protein>
    <submittedName>
        <fullName evidence="3">Uncharacterized protein</fullName>
    </submittedName>
</protein>
<dbReference type="InParanoid" id="F6T0D0"/>
<sequence length="136" mass="14540">MKKCRLLLFTLCFFVVAINGRVLPKPLKDEEQKETSFNNFQTTVVQLHDQKTNLSYLSPFVTDINGLPNYDNTNINQSSGDGAESGSAAKDCGQTRDDEDCKESSSSGLGAGSSGNGCEGPAVGEKCVQRGPGDNK</sequence>
<evidence type="ECO:0000256" key="1">
    <source>
        <dbReference type="SAM" id="MobiDB-lite"/>
    </source>
</evidence>
<keyword evidence="2" id="KW-0732">Signal</keyword>
<feature type="region of interest" description="Disordered" evidence="1">
    <location>
        <begin position="68"/>
        <end position="136"/>
    </location>
</feature>
<dbReference type="Proteomes" id="UP000008144">
    <property type="component" value="Chromosome 7"/>
</dbReference>
<organism evidence="3 4">
    <name type="scientific">Ciona intestinalis</name>
    <name type="common">Transparent sea squirt</name>
    <name type="synonym">Ascidia intestinalis</name>
    <dbReference type="NCBI Taxonomy" id="7719"/>
    <lineage>
        <taxon>Eukaryota</taxon>
        <taxon>Metazoa</taxon>
        <taxon>Chordata</taxon>
        <taxon>Tunicata</taxon>
        <taxon>Ascidiacea</taxon>
        <taxon>Phlebobranchia</taxon>
        <taxon>Cionidae</taxon>
        <taxon>Ciona</taxon>
    </lineage>
</organism>
<feature type="compositionally biased region" description="Low complexity" evidence="1">
    <location>
        <begin position="78"/>
        <end position="89"/>
    </location>
</feature>
<feature type="compositionally biased region" description="Gly residues" evidence="1">
    <location>
        <begin position="109"/>
        <end position="118"/>
    </location>
</feature>
<reference evidence="3" key="2">
    <citation type="journal article" date="2008" name="Genome Biol.">
        <title>Improved genome assembly and evidence-based global gene model set for the chordate Ciona intestinalis: new insight into intron and operon populations.</title>
        <authorList>
            <person name="Satou Y."/>
            <person name="Mineta K."/>
            <person name="Ogasawara M."/>
            <person name="Sasakura Y."/>
            <person name="Shoguchi E."/>
            <person name="Ueno K."/>
            <person name="Yamada L."/>
            <person name="Matsumoto J."/>
            <person name="Wasserscheid J."/>
            <person name="Dewar K."/>
            <person name="Wiley G.B."/>
            <person name="Macmil S.L."/>
            <person name="Roe B.A."/>
            <person name="Zeller R.W."/>
            <person name="Hastings K.E."/>
            <person name="Lemaire P."/>
            <person name="Lindquist E."/>
            <person name="Endo T."/>
            <person name="Hotta K."/>
            <person name="Inaba K."/>
        </authorList>
    </citation>
    <scope>NUCLEOTIDE SEQUENCE [LARGE SCALE GENOMIC DNA]</scope>
    <source>
        <strain evidence="3">wild type</strain>
    </source>
</reference>
<reference evidence="3" key="3">
    <citation type="submission" date="2025-08" db="UniProtKB">
        <authorList>
            <consortium name="Ensembl"/>
        </authorList>
    </citation>
    <scope>IDENTIFICATION</scope>
</reference>
<reference evidence="3" key="4">
    <citation type="submission" date="2025-09" db="UniProtKB">
        <authorList>
            <consortium name="Ensembl"/>
        </authorList>
    </citation>
    <scope>IDENTIFICATION</scope>
</reference>
<dbReference type="AlphaFoldDB" id="F6T0D0"/>